<reference evidence="14" key="1">
    <citation type="submission" date="2019-09" db="EMBL/GenBank/DDBJ databases">
        <title>Bird 10,000 Genomes (B10K) Project - Family phase.</title>
        <authorList>
            <person name="Zhang G."/>
        </authorList>
    </citation>
    <scope>NUCLEOTIDE SEQUENCE</scope>
    <source>
        <strain evidence="14">B10K-CU-031-38</strain>
    </source>
</reference>
<keyword evidence="6" id="KW-0238">DNA-binding</keyword>
<keyword evidence="1 13" id="KW-0812">Transmembrane</keyword>
<evidence type="ECO:0000256" key="8">
    <source>
        <dbReference type="ARBA" id="ARBA00023159"/>
    </source>
</evidence>
<evidence type="ECO:0000256" key="2">
    <source>
        <dbReference type="ARBA" id="ARBA00022824"/>
    </source>
</evidence>
<evidence type="ECO:0000256" key="12">
    <source>
        <dbReference type="SAM" id="MobiDB-lite"/>
    </source>
</evidence>
<keyword evidence="3" id="KW-0735">Signal-anchor</keyword>
<keyword evidence="4 13" id="KW-1133">Transmembrane helix</keyword>
<evidence type="ECO:0000256" key="4">
    <source>
        <dbReference type="ARBA" id="ARBA00022989"/>
    </source>
</evidence>
<evidence type="ECO:0000256" key="9">
    <source>
        <dbReference type="ARBA" id="ARBA00023163"/>
    </source>
</evidence>
<keyword evidence="5" id="KW-0805">Transcription regulation</keyword>
<evidence type="ECO:0000313" key="14">
    <source>
        <dbReference type="EMBL" id="NXC78813.1"/>
    </source>
</evidence>
<dbReference type="InterPro" id="IPR051381">
    <property type="entry name" value="CREB_ATF_subfamily"/>
</dbReference>
<accession>A0A851QEV3</accession>
<sequence length="90" mass="9222">GRARRRDGHGTNPSSHRSLLRQLQALIKQTSNKTAQTSTCVLILLLSLGLILSPTYSPFRRGLGGSRNGDRPTGGNGEAAGAPGGGSVGA</sequence>
<evidence type="ECO:0000256" key="3">
    <source>
        <dbReference type="ARBA" id="ARBA00022968"/>
    </source>
</evidence>
<keyword evidence="10" id="KW-0325">Glycoprotein</keyword>
<comment type="caution">
    <text evidence="14">The sequence shown here is derived from an EMBL/GenBank/DDBJ whole genome shotgun (WGS) entry which is preliminary data.</text>
</comment>
<dbReference type="Proteomes" id="UP000657035">
    <property type="component" value="Unassembled WGS sequence"/>
</dbReference>
<evidence type="ECO:0000256" key="5">
    <source>
        <dbReference type="ARBA" id="ARBA00023015"/>
    </source>
</evidence>
<feature type="region of interest" description="Disordered" evidence="12">
    <location>
        <begin position="56"/>
        <end position="90"/>
    </location>
</feature>
<evidence type="ECO:0000256" key="6">
    <source>
        <dbReference type="ARBA" id="ARBA00023125"/>
    </source>
</evidence>
<name>A0A851QEV3_ANHAN</name>
<dbReference type="AlphaFoldDB" id="A0A851QEV3"/>
<keyword evidence="8" id="KW-0010">Activator</keyword>
<protein>
    <submittedName>
        <fullName evidence="14">CR3L4 protein</fullName>
    </submittedName>
</protein>
<organism evidence="14 15">
    <name type="scientific">Anhinga anhinga</name>
    <name type="common">Anhinga</name>
    <name type="synonym">Plotus anhinga</name>
    <dbReference type="NCBI Taxonomy" id="56067"/>
    <lineage>
        <taxon>Eukaryota</taxon>
        <taxon>Metazoa</taxon>
        <taxon>Chordata</taxon>
        <taxon>Craniata</taxon>
        <taxon>Vertebrata</taxon>
        <taxon>Euteleostomi</taxon>
        <taxon>Archelosauria</taxon>
        <taxon>Archosauria</taxon>
        <taxon>Dinosauria</taxon>
        <taxon>Saurischia</taxon>
        <taxon>Theropoda</taxon>
        <taxon>Coelurosauria</taxon>
        <taxon>Aves</taxon>
        <taxon>Neognathae</taxon>
        <taxon>Neoaves</taxon>
        <taxon>Aequornithes</taxon>
        <taxon>Suliformes</taxon>
        <taxon>Anhingidae</taxon>
        <taxon>Anhinga</taxon>
    </lineage>
</organism>
<evidence type="ECO:0000256" key="13">
    <source>
        <dbReference type="SAM" id="Phobius"/>
    </source>
</evidence>
<feature type="compositionally biased region" description="Gly residues" evidence="12">
    <location>
        <begin position="62"/>
        <end position="90"/>
    </location>
</feature>
<keyword evidence="11" id="KW-0539">Nucleus</keyword>
<dbReference type="PANTHER" id="PTHR45996">
    <property type="entry name" value="AGAP001464-PB"/>
    <property type="match status" value="1"/>
</dbReference>
<dbReference type="PANTHER" id="PTHR45996:SF2">
    <property type="entry name" value="CYCLIC AMP-RESPONSIVE ELEMENT-BINDING PROTEIN 3-LIKE PROTEIN 4"/>
    <property type="match status" value="1"/>
</dbReference>
<feature type="non-terminal residue" evidence="14">
    <location>
        <position position="1"/>
    </location>
</feature>
<keyword evidence="2" id="KW-0256">Endoplasmic reticulum</keyword>
<evidence type="ECO:0000256" key="10">
    <source>
        <dbReference type="ARBA" id="ARBA00023180"/>
    </source>
</evidence>
<feature type="non-terminal residue" evidence="14">
    <location>
        <position position="90"/>
    </location>
</feature>
<evidence type="ECO:0000313" key="15">
    <source>
        <dbReference type="Proteomes" id="UP000657035"/>
    </source>
</evidence>
<keyword evidence="15" id="KW-1185">Reference proteome</keyword>
<keyword evidence="9" id="KW-0804">Transcription</keyword>
<evidence type="ECO:0000256" key="7">
    <source>
        <dbReference type="ARBA" id="ARBA00023136"/>
    </source>
</evidence>
<evidence type="ECO:0000256" key="11">
    <source>
        <dbReference type="ARBA" id="ARBA00023242"/>
    </source>
</evidence>
<gene>
    <name evidence="14" type="primary">Creb3l4</name>
    <name evidence="14" type="ORF">ANHANH_R14722</name>
</gene>
<dbReference type="EMBL" id="WBMU01008521">
    <property type="protein sequence ID" value="NXC78813.1"/>
    <property type="molecule type" value="Genomic_DNA"/>
</dbReference>
<dbReference type="GO" id="GO:0005634">
    <property type="term" value="C:nucleus"/>
    <property type="evidence" value="ECO:0007669"/>
    <property type="project" value="TreeGrafter"/>
</dbReference>
<dbReference type="GO" id="GO:0000978">
    <property type="term" value="F:RNA polymerase II cis-regulatory region sequence-specific DNA binding"/>
    <property type="evidence" value="ECO:0007669"/>
    <property type="project" value="TreeGrafter"/>
</dbReference>
<dbReference type="GO" id="GO:0000981">
    <property type="term" value="F:DNA-binding transcription factor activity, RNA polymerase II-specific"/>
    <property type="evidence" value="ECO:0007669"/>
    <property type="project" value="TreeGrafter"/>
</dbReference>
<keyword evidence="7 13" id="KW-0472">Membrane</keyword>
<dbReference type="OrthoDB" id="674948at2759"/>
<evidence type="ECO:0000256" key="1">
    <source>
        <dbReference type="ARBA" id="ARBA00022692"/>
    </source>
</evidence>
<proteinExistence type="predicted"/>
<feature type="transmembrane region" description="Helical" evidence="13">
    <location>
        <begin position="35"/>
        <end position="53"/>
    </location>
</feature>